<dbReference type="AlphaFoldDB" id="A0A8K1GXC6"/>
<gene>
    <name evidence="2" type="ORF">HGM15179_001645</name>
</gene>
<name>A0A8K1GXC6_9PASS</name>
<dbReference type="OrthoDB" id="10423977at2759"/>
<keyword evidence="3" id="KW-1185">Reference proteome</keyword>
<feature type="region of interest" description="Disordered" evidence="1">
    <location>
        <begin position="1"/>
        <end position="29"/>
    </location>
</feature>
<organism evidence="2 3">
    <name type="scientific">Zosterops borbonicus</name>
    <dbReference type="NCBI Taxonomy" id="364589"/>
    <lineage>
        <taxon>Eukaryota</taxon>
        <taxon>Metazoa</taxon>
        <taxon>Chordata</taxon>
        <taxon>Craniata</taxon>
        <taxon>Vertebrata</taxon>
        <taxon>Euteleostomi</taxon>
        <taxon>Archelosauria</taxon>
        <taxon>Archosauria</taxon>
        <taxon>Dinosauria</taxon>
        <taxon>Saurischia</taxon>
        <taxon>Theropoda</taxon>
        <taxon>Coelurosauria</taxon>
        <taxon>Aves</taxon>
        <taxon>Neognathae</taxon>
        <taxon>Neoaves</taxon>
        <taxon>Telluraves</taxon>
        <taxon>Australaves</taxon>
        <taxon>Passeriformes</taxon>
        <taxon>Sylvioidea</taxon>
        <taxon>Zosteropidae</taxon>
        <taxon>Zosterops</taxon>
    </lineage>
</organism>
<dbReference type="EMBL" id="SWJQ01000024">
    <property type="protein sequence ID" value="TRZ25586.1"/>
    <property type="molecule type" value="Genomic_DNA"/>
</dbReference>
<reference evidence="2" key="1">
    <citation type="submission" date="2019-04" db="EMBL/GenBank/DDBJ databases">
        <title>Genome assembly of Zosterops borbonicus 15179.</title>
        <authorList>
            <person name="Leroy T."/>
            <person name="Anselmetti Y."/>
            <person name="Tilak M.-K."/>
            <person name="Nabholz B."/>
        </authorList>
    </citation>
    <scope>NUCLEOTIDE SEQUENCE</scope>
    <source>
        <strain evidence="2">HGM_15179</strain>
        <tissue evidence="2">Muscle</tissue>
    </source>
</reference>
<sequence>MASTLSKMGITGPSLEDIKESKEVTSNRTRENDLKFQQGRLRLDIKKNFFSERVVGHRNRQWWNESLFLKVFRKCVDVALEDVA</sequence>
<evidence type="ECO:0000313" key="2">
    <source>
        <dbReference type="EMBL" id="TRZ25586.1"/>
    </source>
</evidence>
<protein>
    <submittedName>
        <fullName evidence="2">Uncharacterized protein</fullName>
    </submittedName>
</protein>
<proteinExistence type="predicted"/>
<dbReference type="Proteomes" id="UP000796761">
    <property type="component" value="Unassembled WGS sequence"/>
</dbReference>
<evidence type="ECO:0000256" key="1">
    <source>
        <dbReference type="SAM" id="MobiDB-lite"/>
    </source>
</evidence>
<comment type="caution">
    <text evidence="2">The sequence shown here is derived from an EMBL/GenBank/DDBJ whole genome shotgun (WGS) entry which is preliminary data.</text>
</comment>
<feature type="compositionally biased region" description="Basic and acidic residues" evidence="1">
    <location>
        <begin position="16"/>
        <end position="29"/>
    </location>
</feature>
<accession>A0A8K1GXC6</accession>
<evidence type="ECO:0000313" key="3">
    <source>
        <dbReference type="Proteomes" id="UP000796761"/>
    </source>
</evidence>